<accession>A0A9P0SU33</accession>
<proteinExistence type="predicted"/>
<feature type="region of interest" description="Disordered" evidence="1">
    <location>
        <begin position="55"/>
        <end position="74"/>
    </location>
</feature>
<protein>
    <recommendedName>
        <fullName evidence="2">Alpha-carbonic anhydrase domain-containing protein</fullName>
    </recommendedName>
</protein>
<dbReference type="PROSITE" id="PS51144">
    <property type="entry name" value="ALPHA_CA_2"/>
    <property type="match status" value="1"/>
</dbReference>
<organism evidence="3 4">
    <name type="scientific">Pieris brassicae</name>
    <name type="common">White butterfly</name>
    <name type="synonym">Large white butterfly</name>
    <dbReference type="NCBI Taxonomy" id="7116"/>
    <lineage>
        <taxon>Eukaryota</taxon>
        <taxon>Metazoa</taxon>
        <taxon>Ecdysozoa</taxon>
        <taxon>Arthropoda</taxon>
        <taxon>Hexapoda</taxon>
        <taxon>Insecta</taxon>
        <taxon>Pterygota</taxon>
        <taxon>Neoptera</taxon>
        <taxon>Endopterygota</taxon>
        <taxon>Lepidoptera</taxon>
        <taxon>Glossata</taxon>
        <taxon>Ditrysia</taxon>
        <taxon>Papilionoidea</taxon>
        <taxon>Pieridae</taxon>
        <taxon>Pierinae</taxon>
        <taxon>Pieris</taxon>
    </lineage>
</organism>
<dbReference type="InterPro" id="IPR001148">
    <property type="entry name" value="CA_dom"/>
</dbReference>
<gene>
    <name evidence="3" type="ORF">PIBRA_LOCUS881</name>
</gene>
<feature type="domain" description="Alpha-carbonic anhydrase" evidence="2">
    <location>
        <begin position="73"/>
        <end position="112"/>
    </location>
</feature>
<dbReference type="AlphaFoldDB" id="A0A9P0SU33"/>
<evidence type="ECO:0000259" key="2">
    <source>
        <dbReference type="PROSITE" id="PS51144"/>
    </source>
</evidence>
<reference evidence="3" key="1">
    <citation type="submission" date="2022-05" db="EMBL/GenBank/DDBJ databases">
        <authorList>
            <person name="Okamura Y."/>
        </authorList>
    </citation>
    <scope>NUCLEOTIDE SEQUENCE</scope>
</reference>
<name>A0A9P0SU33_PIEBR</name>
<evidence type="ECO:0000313" key="3">
    <source>
        <dbReference type="EMBL" id="CAH3901529.1"/>
    </source>
</evidence>
<evidence type="ECO:0000256" key="1">
    <source>
        <dbReference type="SAM" id="MobiDB-lite"/>
    </source>
</evidence>
<keyword evidence="4" id="KW-1185">Reference proteome</keyword>
<sequence length="112" mass="12554">MAIALLFSDDGDLLLSSVTDSKSEDELRASSRGLKRVNYMQILDDAEFTFRSRKPQSLERSIEPLPIPNPRSGPWGFSENGPSYFPTLPKPFYCLPKCAGNRDSPATIRNEM</sequence>
<comment type="caution">
    <text evidence="3">The sequence shown here is derived from an EMBL/GenBank/DDBJ whole genome shotgun (WGS) entry which is preliminary data.</text>
</comment>
<dbReference type="Proteomes" id="UP001152562">
    <property type="component" value="Unassembled WGS sequence"/>
</dbReference>
<dbReference type="EMBL" id="CALOZG010000001">
    <property type="protein sequence ID" value="CAH3901529.1"/>
    <property type="molecule type" value="Genomic_DNA"/>
</dbReference>
<evidence type="ECO:0000313" key="4">
    <source>
        <dbReference type="Proteomes" id="UP001152562"/>
    </source>
</evidence>